<comment type="subcellular location">
    <subcellularLocation>
        <location evidence="1">Nucleus</location>
    </subcellularLocation>
</comment>
<dbReference type="GO" id="GO:0008270">
    <property type="term" value="F:zinc ion binding"/>
    <property type="evidence" value="ECO:0007669"/>
    <property type="project" value="UniProtKB-KW"/>
</dbReference>
<dbReference type="FunFam" id="3.30.160.60:FF:000018">
    <property type="entry name" value="Krueppel-like factor 15"/>
    <property type="match status" value="1"/>
</dbReference>
<organism evidence="7">
    <name type="scientific">Cyprideis torosa</name>
    <dbReference type="NCBI Taxonomy" id="163714"/>
    <lineage>
        <taxon>Eukaryota</taxon>
        <taxon>Metazoa</taxon>
        <taxon>Ecdysozoa</taxon>
        <taxon>Arthropoda</taxon>
        <taxon>Crustacea</taxon>
        <taxon>Oligostraca</taxon>
        <taxon>Ostracoda</taxon>
        <taxon>Podocopa</taxon>
        <taxon>Podocopida</taxon>
        <taxon>Cytherocopina</taxon>
        <taxon>Cytheroidea</taxon>
        <taxon>Cytherideidae</taxon>
        <taxon>Cyprideis</taxon>
    </lineage>
</organism>
<dbReference type="PROSITE" id="PS00028">
    <property type="entry name" value="ZINC_FINGER_C2H2_1"/>
    <property type="match status" value="3"/>
</dbReference>
<dbReference type="PANTHER" id="PTHR23235">
    <property type="entry name" value="KRUEPPEL-LIKE TRANSCRIPTION FACTOR"/>
    <property type="match status" value="1"/>
</dbReference>
<dbReference type="SMART" id="SM00355">
    <property type="entry name" value="ZnF_C2H2"/>
    <property type="match status" value="3"/>
</dbReference>
<dbReference type="PROSITE" id="PS50157">
    <property type="entry name" value="ZINC_FINGER_C2H2_2"/>
    <property type="match status" value="3"/>
</dbReference>
<keyword evidence="6" id="KW-0539">Nucleus</keyword>
<dbReference type="AlphaFoldDB" id="A0A7R8WZM2"/>
<dbReference type="PANTHER" id="PTHR23235:SF164">
    <property type="entry name" value="C2H2-TYPE DOMAIN-CONTAINING PROTEIN"/>
    <property type="match status" value="1"/>
</dbReference>
<name>A0A7R8WZM2_9CRUS</name>
<protein>
    <submittedName>
        <fullName evidence="7">Uncharacterized protein</fullName>
    </submittedName>
</protein>
<dbReference type="GO" id="GO:0000978">
    <property type="term" value="F:RNA polymerase II cis-regulatory region sequence-specific DNA binding"/>
    <property type="evidence" value="ECO:0007669"/>
    <property type="project" value="TreeGrafter"/>
</dbReference>
<dbReference type="Pfam" id="PF00096">
    <property type="entry name" value="zf-C2H2"/>
    <property type="match status" value="3"/>
</dbReference>
<dbReference type="SUPFAM" id="SSF57667">
    <property type="entry name" value="beta-beta-alpha zinc fingers"/>
    <property type="match status" value="1"/>
</dbReference>
<evidence type="ECO:0000256" key="3">
    <source>
        <dbReference type="ARBA" id="ARBA00022737"/>
    </source>
</evidence>
<accession>A0A7R8WZM2</accession>
<evidence type="ECO:0000256" key="4">
    <source>
        <dbReference type="ARBA" id="ARBA00022771"/>
    </source>
</evidence>
<evidence type="ECO:0000256" key="1">
    <source>
        <dbReference type="ARBA" id="ARBA00004123"/>
    </source>
</evidence>
<dbReference type="EMBL" id="OB686429">
    <property type="protein sequence ID" value="CAD7237283.1"/>
    <property type="molecule type" value="Genomic_DNA"/>
</dbReference>
<dbReference type="InterPro" id="IPR036236">
    <property type="entry name" value="Znf_C2H2_sf"/>
</dbReference>
<keyword evidence="2" id="KW-0479">Metal-binding</keyword>
<dbReference type="InterPro" id="IPR013087">
    <property type="entry name" value="Znf_C2H2_type"/>
</dbReference>
<keyword evidence="5" id="KW-0862">Zinc</keyword>
<keyword evidence="3" id="KW-0677">Repeat</keyword>
<evidence type="ECO:0000313" key="7">
    <source>
        <dbReference type="EMBL" id="CAD7237283.1"/>
    </source>
</evidence>
<evidence type="ECO:0000256" key="5">
    <source>
        <dbReference type="ARBA" id="ARBA00022833"/>
    </source>
</evidence>
<evidence type="ECO:0000256" key="2">
    <source>
        <dbReference type="ARBA" id="ARBA00022723"/>
    </source>
</evidence>
<keyword evidence="4" id="KW-0863">Zinc-finger</keyword>
<feature type="non-terminal residue" evidence="7">
    <location>
        <position position="1"/>
    </location>
</feature>
<evidence type="ECO:0000256" key="6">
    <source>
        <dbReference type="ARBA" id="ARBA00023242"/>
    </source>
</evidence>
<gene>
    <name evidence="7" type="ORF">CTOB1V02_LOCUS15098</name>
</gene>
<dbReference type="GO" id="GO:0005634">
    <property type="term" value="C:nucleus"/>
    <property type="evidence" value="ECO:0007669"/>
    <property type="project" value="UniProtKB-SubCell"/>
</dbReference>
<dbReference type="Gene3D" id="3.30.160.60">
    <property type="entry name" value="Classic Zinc Finger"/>
    <property type="match status" value="3"/>
</dbReference>
<dbReference type="OrthoDB" id="4748970at2759"/>
<dbReference type="FunFam" id="3.30.160.60:FF:000125">
    <property type="entry name" value="Putative zinc finger protein 143"/>
    <property type="match status" value="1"/>
</dbReference>
<reference evidence="7" key="1">
    <citation type="submission" date="2020-11" db="EMBL/GenBank/DDBJ databases">
        <authorList>
            <person name="Tran Van P."/>
        </authorList>
    </citation>
    <scope>NUCLEOTIDE SEQUENCE</scope>
</reference>
<proteinExistence type="predicted"/>
<feature type="non-terminal residue" evidence="7">
    <location>
        <position position="138"/>
    </location>
</feature>
<sequence>SYPHVSGPTCHFGNSLRLILPATVVPKDKSGYKTNSSAEIPRPKPFVCTYADCNKSYYKSSHLKAHIRIHTGEKPFLCNWEDCGRRFPRSDELSRHRRTHTGEKKFVCPVCNHRFMRSDHLTKHIRRHKKEKKALAWQ</sequence>
<dbReference type="GO" id="GO:0000981">
    <property type="term" value="F:DNA-binding transcription factor activity, RNA polymerase II-specific"/>
    <property type="evidence" value="ECO:0007669"/>
    <property type="project" value="TreeGrafter"/>
</dbReference>
<dbReference type="FunFam" id="3.30.160.60:FF:001110">
    <property type="entry name" value="Krueppel factor 13"/>
    <property type="match status" value="1"/>
</dbReference>